<evidence type="ECO:0000256" key="1">
    <source>
        <dbReference type="SAM" id="MobiDB-lite"/>
    </source>
</evidence>
<dbReference type="AlphaFoldDB" id="A0A6J2ELH0"/>
<feature type="compositionally biased region" description="Basic and acidic residues" evidence="1">
    <location>
        <begin position="174"/>
        <end position="188"/>
    </location>
</feature>
<organism evidence="2 3">
    <name type="scientific">Zalophus californianus</name>
    <name type="common">California sealion</name>
    <dbReference type="NCBI Taxonomy" id="9704"/>
    <lineage>
        <taxon>Eukaryota</taxon>
        <taxon>Metazoa</taxon>
        <taxon>Chordata</taxon>
        <taxon>Craniata</taxon>
        <taxon>Vertebrata</taxon>
        <taxon>Euteleostomi</taxon>
        <taxon>Mammalia</taxon>
        <taxon>Eutheria</taxon>
        <taxon>Laurasiatheria</taxon>
        <taxon>Carnivora</taxon>
        <taxon>Caniformia</taxon>
        <taxon>Pinnipedia</taxon>
        <taxon>Otariidae</taxon>
        <taxon>Zalophus</taxon>
    </lineage>
</organism>
<protein>
    <submittedName>
        <fullName evidence="3">Uncharacterized protein LOC113932615</fullName>
    </submittedName>
</protein>
<name>A0A6J2ELH0_ZALCA</name>
<evidence type="ECO:0000313" key="3">
    <source>
        <dbReference type="RefSeq" id="XP_027467717.1"/>
    </source>
</evidence>
<proteinExistence type="predicted"/>
<feature type="region of interest" description="Disordered" evidence="1">
    <location>
        <begin position="153"/>
        <end position="195"/>
    </location>
</feature>
<gene>
    <name evidence="3" type="primary">LOC113932615</name>
</gene>
<dbReference type="RefSeq" id="XP_027467717.1">
    <property type="nucleotide sequence ID" value="XM_027611916.1"/>
</dbReference>
<dbReference type="Proteomes" id="UP000515165">
    <property type="component" value="Chromosome 10"/>
</dbReference>
<evidence type="ECO:0000313" key="2">
    <source>
        <dbReference type="Proteomes" id="UP000515165"/>
    </source>
</evidence>
<sequence length="236" mass="24588">MPGTRSGEYAHLAARPDGSVSAARVARFHTLCAPLITSPATPARVTDPRAQPPAAKELWPNFSQPKLLLSASESFSQRTFSFDLGRERVPVTERTDHGSSAGFGALLLSALGACLPLPERAWGAGCAGVAEALRLAIPLILRFVPGTAVPGASLPGPSGEAHRGRVPAGGLPQEPDRMNGKGTGERGSRPRPRPLGVALRTLERCAAGPRGSLERKLVGISFEVASTRVAVLGRTA</sequence>
<accession>A0A6J2ELH0</accession>
<reference evidence="3" key="1">
    <citation type="submission" date="2025-08" db="UniProtKB">
        <authorList>
            <consortium name="RefSeq"/>
        </authorList>
    </citation>
    <scope>IDENTIFICATION</scope>
    <source>
        <tissue evidence="3">Blood</tissue>
    </source>
</reference>
<keyword evidence="2" id="KW-1185">Reference proteome</keyword>
<dbReference type="GeneID" id="113932615"/>
<dbReference type="KEGG" id="zca:113932615"/>